<dbReference type="EMBL" id="RYFC01000001">
    <property type="protein sequence ID" value="RTZ49443.1"/>
    <property type="molecule type" value="Genomic_DNA"/>
</dbReference>
<dbReference type="Proteomes" id="UP000276953">
    <property type="component" value="Unassembled WGS sequence"/>
</dbReference>
<reference evidence="1 2" key="1">
    <citation type="submission" date="2018-12" db="EMBL/GenBank/DDBJ databases">
        <title>Draft Genome Sequence of Chryseobacterium arthrosphaerae strain ED882-96 Isolated from the Blood of a Patient with Liver Cirrhosis in Taiwan.</title>
        <authorList>
            <person name="Lin J.-N."/>
            <person name="Lai C.-H."/>
            <person name="Yang C.-H."/>
            <person name="Huang Y.-H."/>
        </authorList>
    </citation>
    <scope>NUCLEOTIDE SEQUENCE [LARGE SCALE GENOMIC DNA]</scope>
    <source>
        <strain evidence="1 2">ED882-96</strain>
    </source>
</reference>
<evidence type="ECO:0000313" key="1">
    <source>
        <dbReference type="EMBL" id="RTZ49443.1"/>
    </source>
</evidence>
<name>A0A432DYT9_9FLAO</name>
<dbReference type="Gene3D" id="3.40.50.11780">
    <property type="match status" value="1"/>
</dbReference>
<gene>
    <name evidence="1" type="ORF">EJ377_01995</name>
</gene>
<protein>
    <submittedName>
        <fullName evidence="1">Uncharacterized protein</fullName>
    </submittedName>
</protein>
<organism evidence="1 2">
    <name type="scientific">Chryseobacterium arthrosphaerae</name>
    <dbReference type="NCBI Taxonomy" id="651561"/>
    <lineage>
        <taxon>Bacteria</taxon>
        <taxon>Pseudomonadati</taxon>
        <taxon>Bacteroidota</taxon>
        <taxon>Flavobacteriia</taxon>
        <taxon>Flavobacteriales</taxon>
        <taxon>Weeksellaceae</taxon>
        <taxon>Chryseobacterium group</taxon>
        <taxon>Chryseobacterium</taxon>
    </lineage>
</organism>
<accession>A0A432DYT9</accession>
<comment type="caution">
    <text evidence="1">The sequence shown here is derived from an EMBL/GenBank/DDBJ whole genome shotgun (WGS) entry which is preliminary data.</text>
</comment>
<dbReference type="AlphaFoldDB" id="A0A432DYT9"/>
<evidence type="ECO:0000313" key="2">
    <source>
        <dbReference type="Proteomes" id="UP000276953"/>
    </source>
</evidence>
<proteinExistence type="predicted"/>
<sequence>MAGVYGRVDSTRGVWKAPANVSLNYVMAPTEKFLIRNRRYAYSYFRKINQCDQNLYWKRNLSMGSQNS</sequence>